<dbReference type="EMBL" id="BOOH01000086">
    <property type="protein sequence ID" value="GIH81577.1"/>
    <property type="molecule type" value="Genomic_DNA"/>
</dbReference>
<keyword evidence="2" id="KW-1185">Reference proteome</keyword>
<evidence type="ECO:0000313" key="2">
    <source>
        <dbReference type="Proteomes" id="UP000616724"/>
    </source>
</evidence>
<protein>
    <submittedName>
        <fullName evidence="1">Uncharacterized protein</fullName>
    </submittedName>
</protein>
<sequence length="118" mass="12824">MMSLSATRRERVSRPRPAAVCDSDQLVRTCAEAMAPAGPAMHRAVVEAITPITGREGIRPEVRLAEVDGTLHVYVSFANEPGEILIEEIRRAAWLASTRASHGRAEVVAHVALQMRAV</sequence>
<dbReference type="AlphaFoldDB" id="A0A8J3RTL2"/>
<comment type="caution">
    <text evidence="1">The sequence shown here is derived from an EMBL/GenBank/DDBJ whole genome shotgun (WGS) entry which is preliminary data.</text>
</comment>
<dbReference type="Proteomes" id="UP000616724">
    <property type="component" value="Unassembled WGS sequence"/>
</dbReference>
<accession>A0A8J3RTL2</accession>
<reference evidence="1 2" key="1">
    <citation type="submission" date="2021-01" db="EMBL/GenBank/DDBJ databases">
        <title>Whole genome shotgun sequence of Planobispora longispora NBRC 13918.</title>
        <authorList>
            <person name="Komaki H."/>
            <person name="Tamura T."/>
        </authorList>
    </citation>
    <scope>NUCLEOTIDE SEQUENCE [LARGE SCALE GENOMIC DNA]</scope>
    <source>
        <strain evidence="1 2">NBRC 13918</strain>
    </source>
</reference>
<proteinExistence type="predicted"/>
<organism evidence="1 2">
    <name type="scientific">Planobispora longispora</name>
    <dbReference type="NCBI Taxonomy" id="28887"/>
    <lineage>
        <taxon>Bacteria</taxon>
        <taxon>Bacillati</taxon>
        <taxon>Actinomycetota</taxon>
        <taxon>Actinomycetes</taxon>
        <taxon>Streptosporangiales</taxon>
        <taxon>Streptosporangiaceae</taxon>
        <taxon>Planobispora</taxon>
    </lineage>
</organism>
<name>A0A8J3RTL2_9ACTN</name>
<gene>
    <name evidence="1" type="ORF">Plo01_80060</name>
</gene>
<evidence type="ECO:0000313" key="1">
    <source>
        <dbReference type="EMBL" id="GIH81577.1"/>
    </source>
</evidence>